<accession>A0A8S9QA13</accession>
<dbReference type="PANTHER" id="PTHR13301">
    <property type="entry name" value="X-BOX TRANSCRIPTION FACTOR-RELATED"/>
    <property type="match status" value="1"/>
</dbReference>
<feature type="binding site" evidence="19">
    <location>
        <position position="489"/>
    </location>
    <ligand>
        <name>UDP-alpha-D-glucose</name>
        <dbReference type="ChEBI" id="CHEBI:58885"/>
    </ligand>
</feature>
<gene>
    <name evidence="25" type="ORF">F2Q69_00018424</name>
</gene>
<keyword evidence="5 22" id="KW-1003">Cell membrane</keyword>
<dbReference type="Gene3D" id="3.90.550.10">
    <property type="entry name" value="Spore Coat Polysaccharide Biosynthesis Protein SpsA, Chain A"/>
    <property type="match status" value="1"/>
</dbReference>
<evidence type="ECO:0000259" key="24">
    <source>
        <dbReference type="PROSITE" id="PS50089"/>
    </source>
</evidence>
<evidence type="ECO:0000256" key="3">
    <source>
        <dbReference type="ARBA" id="ARBA00004768"/>
    </source>
</evidence>
<feature type="transmembrane region" description="Helical" evidence="22">
    <location>
        <begin position="1023"/>
        <end position="1045"/>
    </location>
</feature>
<feature type="transmembrane region" description="Helical" evidence="22">
    <location>
        <begin position="1066"/>
        <end position="1094"/>
    </location>
</feature>
<evidence type="ECO:0000256" key="6">
    <source>
        <dbReference type="ARBA" id="ARBA00022676"/>
    </source>
</evidence>
<feature type="transmembrane region" description="Helical" evidence="22">
    <location>
        <begin position="370"/>
        <end position="388"/>
    </location>
</feature>
<evidence type="ECO:0000256" key="13">
    <source>
        <dbReference type="ARBA" id="ARBA00022989"/>
    </source>
</evidence>
<dbReference type="GO" id="GO:0005886">
    <property type="term" value="C:plasma membrane"/>
    <property type="evidence" value="ECO:0007669"/>
    <property type="project" value="UniProtKB-SubCell"/>
</dbReference>
<keyword evidence="9 22" id="KW-0479">Metal-binding</keyword>
<feature type="transmembrane region" description="Helical" evidence="22">
    <location>
        <begin position="394"/>
        <end position="414"/>
    </location>
</feature>
<keyword evidence="6 22" id="KW-0328">Glycosyltransferase</keyword>
<keyword evidence="12 22" id="KW-0135">Cellulose biosynthesis</keyword>
<keyword evidence="7 22" id="KW-0808">Transferase</keyword>
<evidence type="ECO:0000256" key="21">
    <source>
        <dbReference type="PROSITE-ProRule" id="PRU00175"/>
    </source>
</evidence>
<feature type="transmembrane region" description="Helical" evidence="22">
    <location>
        <begin position="1136"/>
        <end position="1156"/>
    </location>
</feature>
<feature type="active site" evidence="18">
    <location>
        <position position="489"/>
    </location>
</feature>
<dbReference type="InterPro" id="IPR029044">
    <property type="entry name" value="Nucleotide-diphossugar_trans"/>
</dbReference>
<feature type="compositionally biased region" description="Basic and acidic residues" evidence="23">
    <location>
        <begin position="766"/>
        <end position="780"/>
    </location>
</feature>
<dbReference type="GO" id="GO:0008270">
    <property type="term" value="F:zinc ion binding"/>
    <property type="evidence" value="ECO:0007669"/>
    <property type="project" value="UniProtKB-KW"/>
</dbReference>
<feature type="region of interest" description="Disordered" evidence="23">
    <location>
        <begin position="119"/>
        <end position="155"/>
    </location>
</feature>
<dbReference type="SUPFAM" id="SSF53448">
    <property type="entry name" value="Nucleotide-diphospho-sugar transferases"/>
    <property type="match status" value="1"/>
</dbReference>
<keyword evidence="14 22" id="KW-0472">Membrane</keyword>
<keyword evidence="11 22" id="KW-0862">Zinc</keyword>
<evidence type="ECO:0000313" key="25">
    <source>
        <dbReference type="EMBL" id="KAF3537911.1"/>
    </source>
</evidence>
<evidence type="ECO:0000256" key="17">
    <source>
        <dbReference type="ARBA" id="ARBA00048682"/>
    </source>
</evidence>
<evidence type="ECO:0000256" key="5">
    <source>
        <dbReference type="ARBA" id="ARBA00022475"/>
    </source>
</evidence>
<dbReference type="AlphaFoldDB" id="A0A8S9QA13"/>
<keyword evidence="16 22" id="KW-0961">Cell wall biogenesis/degradation</keyword>
<evidence type="ECO:0000256" key="18">
    <source>
        <dbReference type="PIRSR" id="PIRSR605150-1"/>
    </source>
</evidence>
<evidence type="ECO:0000256" key="12">
    <source>
        <dbReference type="ARBA" id="ARBA00022916"/>
    </source>
</evidence>
<comment type="cofactor">
    <cofactor evidence="1">
        <name>Mn(2+)</name>
        <dbReference type="ChEBI" id="CHEBI:29035"/>
    </cofactor>
</comment>
<feature type="binding site" evidence="19">
    <location>
        <position position="460"/>
    </location>
    <ligand>
        <name>UDP-alpha-D-glucose</name>
        <dbReference type="ChEBI" id="CHEBI:58885"/>
    </ligand>
</feature>
<keyword evidence="13 22" id="KW-1133">Transmembrane helix</keyword>
<dbReference type="EC" id="2.4.1.12" evidence="22"/>
<dbReference type="InterPro" id="IPR005150">
    <property type="entry name" value="Cellulose_synth"/>
</dbReference>
<evidence type="ECO:0000256" key="14">
    <source>
        <dbReference type="ARBA" id="ARBA00023136"/>
    </source>
</evidence>
<feature type="active site" evidence="18">
    <location>
        <position position="875"/>
    </location>
</feature>
<dbReference type="Gene3D" id="3.30.40.10">
    <property type="entry name" value="Zinc/RING finger domain, C3HC4 (zinc finger)"/>
    <property type="match status" value="1"/>
</dbReference>
<evidence type="ECO:0000256" key="1">
    <source>
        <dbReference type="ARBA" id="ARBA00001936"/>
    </source>
</evidence>
<dbReference type="InterPro" id="IPR001841">
    <property type="entry name" value="Znf_RING"/>
</dbReference>
<reference evidence="25" key="1">
    <citation type="submission" date="2019-12" db="EMBL/GenBank/DDBJ databases">
        <title>Genome sequencing and annotation of Brassica cretica.</title>
        <authorList>
            <person name="Studholme D.J."/>
            <person name="Sarris P."/>
        </authorList>
    </citation>
    <scope>NUCLEOTIDE SEQUENCE</scope>
    <source>
        <strain evidence="25">PFS-109/04</strain>
        <tissue evidence="25">Leaf</tissue>
    </source>
</reference>
<dbReference type="GO" id="GO:0016760">
    <property type="term" value="F:cellulose synthase (UDP-forming) activity"/>
    <property type="evidence" value="ECO:0007669"/>
    <property type="project" value="UniProtKB-EC"/>
</dbReference>
<name>A0A8S9QA13_BRACR</name>
<evidence type="ECO:0000256" key="16">
    <source>
        <dbReference type="ARBA" id="ARBA00023316"/>
    </source>
</evidence>
<feature type="transmembrane region" description="Helical" evidence="22">
    <location>
        <begin position="954"/>
        <end position="973"/>
    </location>
</feature>
<dbReference type="GO" id="GO:0030244">
    <property type="term" value="P:cellulose biosynthetic process"/>
    <property type="evidence" value="ECO:0007669"/>
    <property type="project" value="UniProtKB-KW"/>
</dbReference>
<evidence type="ECO:0000256" key="15">
    <source>
        <dbReference type="ARBA" id="ARBA00023211"/>
    </source>
</evidence>
<dbReference type="InterPro" id="IPR027934">
    <property type="entry name" value="CES_Znf_RING"/>
</dbReference>
<feature type="region of interest" description="Disordered" evidence="23">
    <location>
        <begin position="753"/>
        <end position="782"/>
    </location>
</feature>
<feature type="binding site" evidence="20">
    <location>
        <position position="655"/>
    </location>
    <ligand>
        <name>Mn(2+)</name>
        <dbReference type="ChEBI" id="CHEBI:29035"/>
    </ligand>
</feature>
<comment type="subcellular location">
    <subcellularLocation>
        <location evidence="2 22">Cell membrane</location>
        <topology evidence="2 22">Multi-pass membrane protein</topology>
    </subcellularLocation>
</comment>
<comment type="pathway">
    <text evidence="3 22">Glycan metabolism; plant cellulose biosynthesis.</text>
</comment>
<feature type="transmembrane region" description="Helical" evidence="22">
    <location>
        <begin position="1106"/>
        <end position="1124"/>
    </location>
</feature>
<comment type="cofactor">
    <cofactor evidence="22">
        <name>Zn(2+)</name>
        <dbReference type="ChEBI" id="CHEBI:29105"/>
    </cofactor>
    <text evidence="22">Binds 2 Zn(2+) ions per subunit.</text>
</comment>
<sequence length="1175" mass="131541">MESDGETAGKPMTSVGGQICQICSDNVGKTVDGDRFVACDICGFPVCRPCYEYERKHGNQSCPQCKTTYKRHKGSPAIPGDKDEDVFADEATVELNYPQKEKISERMLGWHLTRGKSEEMGQPEYDKEVSHNHLPRLTSRQDTSGEFSAASPERLSVSSTIAGGKRLPYSSDINQSPNRRISDPVGLGNVAWKERVDGWKMKQEKNTGGPVSTQAASERGGGDIDASTDILADEALLVLHCLIVMFVVFMFNMREFSAASPERLSVSSTIAGGKRLPYSSDINQSPNRRISDPVGLGNVAWKERVDGWKMKQEKNTGGPVSTQAASERGGGDIDASTDILADEALLNDEARQPLSRKVSIPSSRINPYRMVIMLRLVILCLFLHYRITNPVPNAFTLWLISVICEIWFAFSWILDQFPKWFPVNRETYLDRLALRYDREGEPSQLAAVDIFVSTVDPLKEPPLVTANTVLSILAVDYPVDKVSCYVSDDGAAMLSFEALAETSEFARKWVPFCKKYSIEPRAPEWYFAAKIDYLKDKVQTSFVKDRRAMKREYEEFKIRINALVSKALKCPEEGWVMQDGTPWPGNNTRDHPGMIQVFLGQNGGLDAEGNELPRLVYVSREKRPGFQHHKKAGAMNALVRVSAVLTNGPFILNLDCDHYINNSKALREAMCFLMDPNLGKQVCYVQFPQRFDGIDKNDRYANRNTVFFDINLRGLDGIQGPVYVGTGCVFNRTALYGYEPPIKVKHKKPSLLSKLCGGSRKKNSKSKKDSDKKKSGRHTDSTVPVFNLDDIEEGVEGAGFDDEKALLMSQMSLEKRFGQSAVFVASTLMENGGVPPTETPENLLKEAIHVISCGYEDKSDWGMEIGWIYGSVTEDILTGFKMHARGWRSIYCMPKLPAFKGSAPINLSDRLNQVLRWALGSVEILFSRHCPIWYGYSGRLKFLERFAYVNTTIYPLTSVPLLLYCTLPAVCLFTNQFIIPQISNIASIWFLSLFLSIFATGILEMRWSGVGIDEWWRNEQFWVIGGVSAHLFAVFQGLLKVLAGIDTNFTVTSKASDEDGDFAELYLFKWTTLLIPPTTLLIVNLVGVVAGFSYAINSGYQSWGPLFGKLFFAFWVIVHLYPFLKGLMGRQNRTPTIVVVWSVLLASIFSLLWVRIDPFTKRVTGPDILECGINC</sequence>
<dbReference type="FunFam" id="3.90.550.10:FF:000009">
    <property type="entry name" value="Cellulose synthase"/>
    <property type="match status" value="1"/>
</dbReference>
<organism evidence="25 26">
    <name type="scientific">Brassica cretica</name>
    <name type="common">Mustard</name>
    <dbReference type="NCBI Taxonomy" id="69181"/>
    <lineage>
        <taxon>Eukaryota</taxon>
        <taxon>Viridiplantae</taxon>
        <taxon>Streptophyta</taxon>
        <taxon>Embryophyta</taxon>
        <taxon>Tracheophyta</taxon>
        <taxon>Spermatophyta</taxon>
        <taxon>Magnoliopsida</taxon>
        <taxon>eudicotyledons</taxon>
        <taxon>Gunneridae</taxon>
        <taxon>Pentapetalae</taxon>
        <taxon>rosids</taxon>
        <taxon>malvids</taxon>
        <taxon>Brassicales</taxon>
        <taxon>Brassicaceae</taxon>
        <taxon>Brassiceae</taxon>
        <taxon>Brassica</taxon>
    </lineage>
</organism>
<comment type="catalytic activity">
    <reaction evidence="17 22">
        <text>[(1-&gt;4)-beta-D-glucosyl](n) + UDP-alpha-D-glucose = [(1-&gt;4)-beta-D-glucosyl](n+1) + UDP + H(+)</text>
        <dbReference type="Rhea" id="RHEA:19929"/>
        <dbReference type="Rhea" id="RHEA-COMP:10033"/>
        <dbReference type="Rhea" id="RHEA-COMP:10034"/>
        <dbReference type="ChEBI" id="CHEBI:15378"/>
        <dbReference type="ChEBI" id="CHEBI:18246"/>
        <dbReference type="ChEBI" id="CHEBI:58223"/>
        <dbReference type="ChEBI" id="CHEBI:58885"/>
        <dbReference type="EC" id="2.4.1.12"/>
    </reaction>
</comment>
<proteinExistence type="inferred from homology"/>
<evidence type="ECO:0000256" key="8">
    <source>
        <dbReference type="ARBA" id="ARBA00022692"/>
    </source>
</evidence>
<comment type="similarity">
    <text evidence="4 22">Belongs to the glycosyltransferase 2 family. Plant cellulose synthase subfamily.</text>
</comment>
<keyword evidence="8 22" id="KW-0812">Transmembrane</keyword>
<dbReference type="EMBL" id="QGKX02001290">
    <property type="protein sequence ID" value="KAF3537911.1"/>
    <property type="molecule type" value="Genomic_DNA"/>
</dbReference>
<feature type="binding site" evidence="19">
    <location>
        <position position="459"/>
    </location>
    <ligand>
        <name>UDP-alpha-D-glucose</name>
        <dbReference type="ChEBI" id="CHEBI:58885"/>
    </ligand>
</feature>
<evidence type="ECO:0000256" key="19">
    <source>
        <dbReference type="PIRSR" id="PIRSR605150-2"/>
    </source>
</evidence>
<dbReference type="CDD" id="cd16617">
    <property type="entry name" value="mRING-HC-C4C4_CesA"/>
    <property type="match status" value="1"/>
</dbReference>
<feature type="domain" description="RING-type" evidence="24">
    <location>
        <begin position="20"/>
        <end position="66"/>
    </location>
</feature>
<evidence type="ECO:0000256" key="9">
    <source>
        <dbReference type="ARBA" id="ARBA00022723"/>
    </source>
</evidence>
<feature type="binding site" evidence="20">
    <location>
        <position position="631"/>
    </location>
    <ligand>
        <name>Mn(2+)</name>
        <dbReference type="ChEBI" id="CHEBI:29035"/>
    </ligand>
</feature>
<feature type="transmembrane region" description="Helical" evidence="22">
    <location>
        <begin position="985"/>
        <end position="1003"/>
    </location>
</feature>
<dbReference type="Pfam" id="PF14569">
    <property type="entry name" value="zf-UDP"/>
    <property type="match status" value="1"/>
</dbReference>
<evidence type="ECO:0000313" key="26">
    <source>
        <dbReference type="Proteomes" id="UP000712600"/>
    </source>
</evidence>
<dbReference type="Pfam" id="PF03552">
    <property type="entry name" value="Cellulose_synt"/>
    <property type="match status" value="1"/>
</dbReference>
<keyword evidence="15" id="KW-0464">Manganese</keyword>
<dbReference type="SUPFAM" id="SSF57850">
    <property type="entry name" value="RING/U-box"/>
    <property type="match status" value="1"/>
</dbReference>
<protein>
    <recommendedName>
        <fullName evidence="22">Cellulose synthase</fullName>
        <ecNumber evidence="22">2.4.1.12</ecNumber>
    </recommendedName>
</protein>
<evidence type="ECO:0000256" key="20">
    <source>
        <dbReference type="PIRSR" id="PIRSR605150-3"/>
    </source>
</evidence>
<dbReference type="PROSITE" id="PS50089">
    <property type="entry name" value="ZF_RING_2"/>
    <property type="match status" value="1"/>
</dbReference>
<feature type="binding site" evidence="19">
    <location>
        <position position="453"/>
    </location>
    <ligand>
        <name>UDP-alpha-D-glucose</name>
        <dbReference type="ChEBI" id="CHEBI:58885"/>
    </ligand>
</feature>
<feature type="binding site" evidence="19">
    <location>
        <position position="630"/>
    </location>
    <ligand>
        <name>UDP-alpha-D-glucose</name>
        <dbReference type="ChEBI" id="CHEBI:58885"/>
    </ligand>
</feature>
<evidence type="ECO:0000256" key="23">
    <source>
        <dbReference type="SAM" id="MobiDB-lite"/>
    </source>
</evidence>
<evidence type="ECO:0000256" key="4">
    <source>
        <dbReference type="ARBA" id="ARBA00007548"/>
    </source>
</evidence>
<feature type="compositionally biased region" description="Basic and acidic residues" evidence="23">
    <location>
        <begin position="119"/>
        <end position="131"/>
    </location>
</feature>
<evidence type="ECO:0000256" key="7">
    <source>
        <dbReference type="ARBA" id="ARBA00022679"/>
    </source>
</evidence>
<comment type="caution">
    <text evidence="25">The sequence shown here is derived from an EMBL/GenBank/DDBJ whole genome shotgun (WGS) entry which is preliminary data.</text>
</comment>
<dbReference type="Proteomes" id="UP000712600">
    <property type="component" value="Unassembled WGS sequence"/>
</dbReference>
<evidence type="ECO:0000256" key="22">
    <source>
        <dbReference type="RuleBase" id="RU361116"/>
    </source>
</evidence>
<dbReference type="InterPro" id="IPR013083">
    <property type="entry name" value="Znf_RING/FYVE/PHD"/>
</dbReference>
<evidence type="ECO:0000256" key="10">
    <source>
        <dbReference type="ARBA" id="ARBA00022771"/>
    </source>
</evidence>
<dbReference type="GO" id="GO:0071555">
    <property type="term" value="P:cell wall organization"/>
    <property type="evidence" value="ECO:0007669"/>
    <property type="project" value="UniProtKB-KW"/>
</dbReference>
<evidence type="ECO:0000256" key="2">
    <source>
        <dbReference type="ARBA" id="ARBA00004651"/>
    </source>
</evidence>
<evidence type="ECO:0000256" key="11">
    <source>
        <dbReference type="ARBA" id="ARBA00022833"/>
    </source>
</evidence>
<keyword evidence="10 21" id="KW-0863">Zinc-finger</keyword>